<dbReference type="Pfam" id="PF01494">
    <property type="entry name" value="FAD_binding_3"/>
    <property type="match status" value="1"/>
</dbReference>
<dbReference type="PRINTS" id="PR00420">
    <property type="entry name" value="RNGMNOXGNASE"/>
</dbReference>
<comment type="similarity">
    <text evidence="3">Belongs to the 3-hydroxybenzoate 6-hydroxylase family.</text>
</comment>
<evidence type="ECO:0000256" key="2">
    <source>
        <dbReference type="ARBA" id="ARBA00023033"/>
    </source>
</evidence>
<dbReference type="InterPro" id="IPR036188">
    <property type="entry name" value="FAD/NAD-bd_sf"/>
</dbReference>
<dbReference type="PANTHER" id="PTHR45934">
    <property type="entry name" value="FAD/NAD(P)-BINDING OXIDOREDUCTASE FAMILY PROTEIN"/>
    <property type="match status" value="1"/>
</dbReference>
<evidence type="ECO:0000313" key="6">
    <source>
        <dbReference type="Proteomes" id="UP001174677"/>
    </source>
</evidence>
<keyword evidence="2" id="KW-0503">Monooxygenase</keyword>
<dbReference type="InterPro" id="IPR044560">
    <property type="entry name" value="MOase"/>
</dbReference>
<keyword evidence="1" id="KW-0560">Oxidoreductase</keyword>
<sequence>MELAEDVVIVGAGIAGLTTSLGLHRLGIKSLVLESSANLRVTGFAFATWTNAWKALDAVGIGDYLRRQHVRIDGVVATSTITGQMGAQISFKSKGKHGDHEARIVKRKLLLEALAQELPQGTIRFCSKVVSIDESNYFKLVYLDDGTIIKAKVLIGCDGVNSVVAKWLGFKTPVFTERSAIRGCANFNLGHGYDHKLLQFFGNGIRSGFAPCDDKSIYWFFTWICNTPDKKPEENPANLKQFVLNKLENAADQHLRTVVEATELDNIVSSPLRYRHPWELIWGNISKGNVCVAGDALHPMTPDIGQGGCAALEDGIVLARCLAQALKKQVIVANEERDKEEFKRIEIGLKNYASQRRWRSFQLITTAYLVGFIQQSDGKLLNFLRDRILVKFLAGVLLERADFDCGNLNNIS</sequence>
<dbReference type="Gene3D" id="3.50.50.60">
    <property type="entry name" value="FAD/NAD(P)-binding domain"/>
    <property type="match status" value="1"/>
</dbReference>
<reference evidence="5" key="1">
    <citation type="journal article" date="2023" name="Plant Biotechnol. J.">
        <title>Chromosome-level wild Hevea brasiliensis genome provides new tools for genomic-assisted breeding and valuable loci to elevate rubber yield.</title>
        <authorList>
            <person name="Cheng H."/>
            <person name="Song X."/>
            <person name="Hu Y."/>
            <person name="Wu T."/>
            <person name="Yang Q."/>
            <person name="An Z."/>
            <person name="Feng S."/>
            <person name="Deng Z."/>
            <person name="Wu W."/>
            <person name="Zeng X."/>
            <person name="Tu M."/>
            <person name="Wang X."/>
            <person name="Huang H."/>
        </authorList>
    </citation>
    <scope>NUCLEOTIDE SEQUENCE</scope>
    <source>
        <strain evidence="5">MT/VB/25A 57/8</strain>
    </source>
</reference>
<name>A0ABQ9NCM7_HEVBR</name>
<dbReference type="Proteomes" id="UP001174677">
    <property type="component" value="Chromosome 1"/>
</dbReference>
<organism evidence="5 6">
    <name type="scientific">Hevea brasiliensis</name>
    <name type="common">Para rubber tree</name>
    <name type="synonym">Siphonia brasiliensis</name>
    <dbReference type="NCBI Taxonomy" id="3981"/>
    <lineage>
        <taxon>Eukaryota</taxon>
        <taxon>Viridiplantae</taxon>
        <taxon>Streptophyta</taxon>
        <taxon>Embryophyta</taxon>
        <taxon>Tracheophyta</taxon>
        <taxon>Spermatophyta</taxon>
        <taxon>Magnoliopsida</taxon>
        <taxon>eudicotyledons</taxon>
        <taxon>Gunneridae</taxon>
        <taxon>Pentapetalae</taxon>
        <taxon>rosids</taxon>
        <taxon>fabids</taxon>
        <taxon>Malpighiales</taxon>
        <taxon>Euphorbiaceae</taxon>
        <taxon>Crotonoideae</taxon>
        <taxon>Micrandreae</taxon>
        <taxon>Hevea</taxon>
    </lineage>
</organism>
<keyword evidence="6" id="KW-1185">Reference proteome</keyword>
<feature type="domain" description="FAD-binding" evidence="4">
    <location>
        <begin position="6"/>
        <end position="327"/>
    </location>
</feature>
<dbReference type="InterPro" id="IPR002938">
    <property type="entry name" value="FAD-bd"/>
</dbReference>
<dbReference type="PANTHER" id="PTHR45934:SF20">
    <property type="entry name" value="MONOOXYGENASE 2-RELATED"/>
    <property type="match status" value="1"/>
</dbReference>
<accession>A0ABQ9NCM7</accession>
<evidence type="ECO:0000256" key="3">
    <source>
        <dbReference type="ARBA" id="ARBA00024018"/>
    </source>
</evidence>
<dbReference type="EMBL" id="JARPOI010000001">
    <property type="protein sequence ID" value="KAJ9189538.1"/>
    <property type="molecule type" value="Genomic_DNA"/>
</dbReference>
<comment type="caution">
    <text evidence="5">The sequence shown here is derived from an EMBL/GenBank/DDBJ whole genome shotgun (WGS) entry which is preliminary data.</text>
</comment>
<proteinExistence type="inferred from homology"/>
<gene>
    <name evidence="5" type="ORF">P3X46_000819</name>
</gene>
<protein>
    <recommendedName>
        <fullName evidence="4">FAD-binding domain-containing protein</fullName>
    </recommendedName>
</protein>
<evidence type="ECO:0000256" key="1">
    <source>
        <dbReference type="ARBA" id="ARBA00023002"/>
    </source>
</evidence>
<dbReference type="SUPFAM" id="SSF51905">
    <property type="entry name" value="FAD/NAD(P)-binding domain"/>
    <property type="match status" value="1"/>
</dbReference>
<evidence type="ECO:0000313" key="5">
    <source>
        <dbReference type="EMBL" id="KAJ9189538.1"/>
    </source>
</evidence>
<evidence type="ECO:0000259" key="4">
    <source>
        <dbReference type="Pfam" id="PF01494"/>
    </source>
</evidence>